<comment type="caution">
    <text evidence="1">The sequence shown here is derived from an EMBL/GenBank/DDBJ whole genome shotgun (WGS) entry which is preliminary data.</text>
</comment>
<dbReference type="AlphaFoldDB" id="A0A0R1QY82"/>
<protein>
    <submittedName>
        <fullName evidence="1">Uncharacterized protein</fullName>
    </submittedName>
</protein>
<name>A0A0R1QY82_9LACO</name>
<accession>A0A0R1QY82</accession>
<proteinExistence type="predicted"/>
<dbReference type="EMBL" id="AZFC01000012">
    <property type="protein sequence ID" value="KRL49180.1"/>
    <property type="molecule type" value="Genomic_DNA"/>
</dbReference>
<gene>
    <name evidence="1" type="ORF">FD37_GL000774</name>
</gene>
<reference evidence="1 2" key="1">
    <citation type="journal article" date="2015" name="Genome Announc.">
        <title>Expanding the biotechnology potential of lactobacilli through comparative genomics of 213 strains and associated genera.</title>
        <authorList>
            <person name="Sun Z."/>
            <person name="Harris H.M."/>
            <person name="McCann A."/>
            <person name="Guo C."/>
            <person name="Argimon S."/>
            <person name="Zhang W."/>
            <person name="Yang X."/>
            <person name="Jeffery I.B."/>
            <person name="Cooney J.C."/>
            <person name="Kagawa T.F."/>
            <person name="Liu W."/>
            <person name="Song Y."/>
            <person name="Salvetti E."/>
            <person name="Wrobel A."/>
            <person name="Rasinkangas P."/>
            <person name="Parkhill J."/>
            <person name="Rea M.C."/>
            <person name="O'Sullivan O."/>
            <person name="Ritari J."/>
            <person name="Douillard F.P."/>
            <person name="Paul Ross R."/>
            <person name="Yang R."/>
            <person name="Briner A.E."/>
            <person name="Felis G.E."/>
            <person name="de Vos W.M."/>
            <person name="Barrangou R."/>
            <person name="Klaenhammer T.R."/>
            <person name="Caufield P.W."/>
            <person name="Cui Y."/>
            <person name="Zhang H."/>
            <person name="O'Toole P.W."/>
        </authorList>
    </citation>
    <scope>NUCLEOTIDE SEQUENCE [LARGE SCALE GENOMIC DNA]</scope>
    <source>
        <strain evidence="1 2">DSM 15429</strain>
    </source>
</reference>
<dbReference type="PATRIC" id="fig|1423805.4.peg.794"/>
<evidence type="ECO:0000313" key="1">
    <source>
        <dbReference type="EMBL" id="KRL49180.1"/>
    </source>
</evidence>
<organism evidence="1 2">
    <name type="scientific">Levilactobacillus spicheri DSM 15429</name>
    <dbReference type="NCBI Taxonomy" id="1423805"/>
    <lineage>
        <taxon>Bacteria</taxon>
        <taxon>Bacillati</taxon>
        <taxon>Bacillota</taxon>
        <taxon>Bacilli</taxon>
        <taxon>Lactobacillales</taxon>
        <taxon>Lactobacillaceae</taxon>
        <taxon>Levilactobacillus</taxon>
    </lineage>
</organism>
<evidence type="ECO:0000313" key="2">
    <source>
        <dbReference type="Proteomes" id="UP000051835"/>
    </source>
</evidence>
<dbReference type="Proteomes" id="UP000051835">
    <property type="component" value="Unassembled WGS sequence"/>
</dbReference>
<sequence length="50" mass="5683">MLDRGVSHGAFFFVMWAFRSGLYPENRHKTGPKKSYAGFFGPVLVGFHSF</sequence>